<dbReference type="EMBL" id="OX459118">
    <property type="protein sequence ID" value="CAI9088987.1"/>
    <property type="molecule type" value="Genomic_DNA"/>
</dbReference>
<reference evidence="3" key="1">
    <citation type="submission" date="2023-03" db="EMBL/GenBank/DDBJ databases">
        <authorList>
            <person name="Julca I."/>
        </authorList>
    </citation>
    <scope>NUCLEOTIDE SEQUENCE</scope>
</reference>
<proteinExistence type="predicted"/>
<feature type="repeat" description="PPR" evidence="2">
    <location>
        <begin position="116"/>
        <end position="150"/>
    </location>
</feature>
<dbReference type="Proteomes" id="UP001161247">
    <property type="component" value="Chromosome 1"/>
</dbReference>
<dbReference type="NCBIfam" id="TIGR00756">
    <property type="entry name" value="PPR"/>
    <property type="match status" value="4"/>
</dbReference>
<dbReference type="GO" id="GO:0009451">
    <property type="term" value="P:RNA modification"/>
    <property type="evidence" value="ECO:0007669"/>
    <property type="project" value="InterPro"/>
</dbReference>
<dbReference type="PROSITE" id="PS51375">
    <property type="entry name" value="PPR"/>
    <property type="match status" value="3"/>
</dbReference>
<dbReference type="FunFam" id="1.25.40.10:FF:000196">
    <property type="entry name" value="Pentatricopeptide repeat-containing protein At4g14850"/>
    <property type="match status" value="1"/>
</dbReference>
<keyword evidence="4" id="KW-1185">Reference proteome</keyword>
<dbReference type="GO" id="GO:0003723">
    <property type="term" value="F:RNA binding"/>
    <property type="evidence" value="ECO:0007669"/>
    <property type="project" value="InterPro"/>
</dbReference>
<dbReference type="AlphaFoldDB" id="A0AAV1C0R0"/>
<dbReference type="InterPro" id="IPR046960">
    <property type="entry name" value="PPR_At4g14850-like_plant"/>
</dbReference>
<accession>A0AAV1C0R0</accession>
<keyword evidence="1" id="KW-0677">Repeat</keyword>
<dbReference type="Pfam" id="PF13041">
    <property type="entry name" value="PPR_2"/>
    <property type="match status" value="3"/>
</dbReference>
<evidence type="ECO:0000313" key="4">
    <source>
        <dbReference type="Proteomes" id="UP001161247"/>
    </source>
</evidence>
<sequence>MLPPIPDICMKSTISIVFRKFSLRNGVAYQRFLQRAHLHQNSLLQPITPQALIDLLQESKRVQSISAIKEVHALAITIGPSSADPVVLHNSIISKYASLGEFVGARHLFNRMPDRSVVSYNCMIKACFSDGNLQEGWKLFADMRNNGFYPTERTICGLFSSDGTSLCQGLQLLSLTVKSGFLCMGPFVGTALLVNYSGFLSGFVGNSCLELGEQVHGLVMKFGFKDSTLVSKSLINMYAKCGEICLTEKCFNEVAAKDIVSWNTMIGVMAKSKRPEKGFVTFLRMCEDGTIPNETTFVSVLSSCSRLRNPSFGEFVHAKVIKRGAESDIYVGSALVDFYGKCDKSELAHLCFDEISHKNSVSWNSLMASYANKDSSIPFLLLEEMVQLGYRPNEFSFSTLLKSSLALEVQQLHSFIIKTGYDDNETGQYEKTQDLFSVLEERDIVSWNILIAACARNGDYTEAFELVNHMLRAKIIPDSYTFASPFSICSKLNNLALGNSLHHHSKDWNQLL</sequence>
<dbReference type="PANTHER" id="PTHR47926:SF471">
    <property type="entry name" value="DYW DOMAIN-CONTAINING PROTEIN"/>
    <property type="match status" value="1"/>
</dbReference>
<protein>
    <submittedName>
        <fullName evidence="3">OLC1v1023464C1</fullName>
    </submittedName>
</protein>
<evidence type="ECO:0000313" key="3">
    <source>
        <dbReference type="EMBL" id="CAI9088987.1"/>
    </source>
</evidence>
<evidence type="ECO:0000256" key="2">
    <source>
        <dbReference type="PROSITE-ProRule" id="PRU00708"/>
    </source>
</evidence>
<dbReference type="Pfam" id="PF01535">
    <property type="entry name" value="PPR"/>
    <property type="match status" value="1"/>
</dbReference>
<dbReference type="InterPro" id="IPR002885">
    <property type="entry name" value="PPR_rpt"/>
</dbReference>
<dbReference type="InterPro" id="IPR011990">
    <property type="entry name" value="TPR-like_helical_dom_sf"/>
</dbReference>
<dbReference type="PANTHER" id="PTHR47926">
    <property type="entry name" value="PENTATRICOPEPTIDE REPEAT-CONTAINING PROTEIN"/>
    <property type="match status" value="1"/>
</dbReference>
<dbReference type="Gene3D" id="1.25.40.10">
    <property type="entry name" value="Tetratricopeptide repeat domain"/>
    <property type="match status" value="4"/>
</dbReference>
<name>A0AAV1C0R0_OLDCO</name>
<feature type="repeat" description="PPR" evidence="2">
    <location>
        <begin position="443"/>
        <end position="477"/>
    </location>
</feature>
<evidence type="ECO:0000256" key="1">
    <source>
        <dbReference type="ARBA" id="ARBA00022737"/>
    </source>
</evidence>
<feature type="repeat" description="PPR" evidence="2">
    <location>
        <begin position="258"/>
        <end position="292"/>
    </location>
</feature>
<organism evidence="3 4">
    <name type="scientific">Oldenlandia corymbosa var. corymbosa</name>
    <dbReference type="NCBI Taxonomy" id="529605"/>
    <lineage>
        <taxon>Eukaryota</taxon>
        <taxon>Viridiplantae</taxon>
        <taxon>Streptophyta</taxon>
        <taxon>Embryophyta</taxon>
        <taxon>Tracheophyta</taxon>
        <taxon>Spermatophyta</taxon>
        <taxon>Magnoliopsida</taxon>
        <taxon>eudicotyledons</taxon>
        <taxon>Gunneridae</taxon>
        <taxon>Pentapetalae</taxon>
        <taxon>asterids</taxon>
        <taxon>lamiids</taxon>
        <taxon>Gentianales</taxon>
        <taxon>Rubiaceae</taxon>
        <taxon>Rubioideae</taxon>
        <taxon>Spermacoceae</taxon>
        <taxon>Hedyotis-Oldenlandia complex</taxon>
        <taxon>Oldenlandia</taxon>
    </lineage>
</organism>
<gene>
    <name evidence="3" type="ORF">OLC1_LOCUS1432</name>
</gene>